<keyword evidence="1" id="KW-1133">Transmembrane helix</keyword>
<evidence type="ECO:0000256" key="1">
    <source>
        <dbReference type="SAM" id="Phobius"/>
    </source>
</evidence>
<feature type="transmembrane region" description="Helical" evidence="1">
    <location>
        <begin position="83"/>
        <end position="106"/>
    </location>
</feature>
<keyword evidence="3" id="KW-1185">Reference proteome</keyword>
<comment type="caution">
    <text evidence="2">The sequence shown here is derived from an EMBL/GenBank/DDBJ whole genome shotgun (WGS) entry which is preliminary data.</text>
</comment>
<evidence type="ECO:0000313" key="2">
    <source>
        <dbReference type="EMBL" id="MEE6261479.1"/>
    </source>
</evidence>
<keyword evidence="1" id="KW-0812">Transmembrane</keyword>
<protein>
    <submittedName>
        <fullName evidence="2">DUF2975 domain-containing protein</fullName>
    </submittedName>
</protein>
<feature type="transmembrane region" description="Helical" evidence="1">
    <location>
        <begin position="127"/>
        <end position="148"/>
    </location>
</feature>
<feature type="transmembrane region" description="Helical" evidence="1">
    <location>
        <begin position="12"/>
        <end position="33"/>
    </location>
</feature>
<gene>
    <name evidence="2" type="ORF">V1633_23630</name>
</gene>
<reference evidence="2 3" key="1">
    <citation type="submission" date="2024-01" db="EMBL/GenBank/DDBJ databases">
        <title>Genome insights into Plantactinospora sonchi sp. nov.</title>
        <authorList>
            <person name="Wang L."/>
        </authorList>
    </citation>
    <scope>NUCLEOTIDE SEQUENCE [LARGE SCALE GENOMIC DNA]</scope>
    <source>
        <strain evidence="2 3">NEAU-QY2</strain>
    </source>
</reference>
<dbReference type="InterPro" id="IPR021354">
    <property type="entry name" value="DUF2975"/>
</dbReference>
<dbReference type="RefSeq" id="WP_331216565.1">
    <property type="nucleotide sequence ID" value="NZ_JAZGQK010000021.1"/>
</dbReference>
<name>A0ABU7RY71_9ACTN</name>
<organism evidence="2 3">
    <name type="scientific">Plantactinospora sonchi</name>
    <dbReference type="NCBI Taxonomy" id="1544735"/>
    <lineage>
        <taxon>Bacteria</taxon>
        <taxon>Bacillati</taxon>
        <taxon>Actinomycetota</taxon>
        <taxon>Actinomycetes</taxon>
        <taxon>Micromonosporales</taxon>
        <taxon>Micromonosporaceae</taxon>
        <taxon>Plantactinospora</taxon>
    </lineage>
</organism>
<sequence length="199" mass="20557">MRILDRLRRPDWLAELQAVITCGLVALAVISVASTVSTLNDDQIMVALPTGLLAAPDGLGPGVTLAAHGTVDVTLSDPTAGQLVASLLTVLPSCLVAATVLGLLLSTVRRARRDQPFRGAIVRRLRALALVVLIGGPLAATAEAIAALSLSSRFTDGGFSSVLDLAPLGPWVLTGFGLLAIAEIVNRGRALRAELDTVV</sequence>
<feature type="transmembrane region" description="Helical" evidence="1">
    <location>
        <begin position="168"/>
        <end position="185"/>
    </location>
</feature>
<dbReference type="Pfam" id="PF11188">
    <property type="entry name" value="DUF2975"/>
    <property type="match status" value="1"/>
</dbReference>
<accession>A0ABU7RY71</accession>
<evidence type="ECO:0000313" key="3">
    <source>
        <dbReference type="Proteomes" id="UP001332243"/>
    </source>
</evidence>
<proteinExistence type="predicted"/>
<dbReference type="Proteomes" id="UP001332243">
    <property type="component" value="Unassembled WGS sequence"/>
</dbReference>
<keyword evidence="1" id="KW-0472">Membrane</keyword>
<dbReference type="EMBL" id="JAZGQK010000021">
    <property type="protein sequence ID" value="MEE6261479.1"/>
    <property type="molecule type" value="Genomic_DNA"/>
</dbReference>